<reference evidence="2 3" key="1">
    <citation type="submission" date="2022-06" db="EMBL/GenBank/DDBJ databases">
        <title>Haloarcula sp. a new haloarchaeum isolate from saline soil.</title>
        <authorList>
            <person name="Strakova D."/>
            <person name="Galisteo C."/>
            <person name="Sanchez-Porro C."/>
            <person name="Ventosa A."/>
        </authorList>
    </citation>
    <scope>NUCLEOTIDE SEQUENCE [LARGE SCALE GENOMIC DNA]</scope>
    <source>
        <strain evidence="2 3">S1CR25-12</strain>
    </source>
</reference>
<comment type="caution">
    <text evidence="2">The sequence shown here is derived from an EMBL/GenBank/DDBJ whole genome shotgun (WGS) entry which is preliminary data.</text>
</comment>
<dbReference type="RefSeq" id="WP_310918384.1">
    <property type="nucleotide sequence ID" value="NZ_JAMQON010000001.1"/>
</dbReference>
<organism evidence="2 3">
    <name type="scientific">Haloarcula saliterrae</name>
    <dbReference type="NCBI Taxonomy" id="2950534"/>
    <lineage>
        <taxon>Archaea</taxon>
        <taxon>Methanobacteriati</taxon>
        <taxon>Methanobacteriota</taxon>
        <taxon>Stenosarchaea group</taxon>
        <taxon>Halobacteria</taxon>
        <taxon>Halobacteriales</taxon>
        <taxon>Haloarculaceae</taxon>
        <taxon>Haloarcula</taxon>
    </lineage>
</organism>
<dbReference type="Proteomes" id="UP001259659">
    <property type="component" value="Unassembled WGS sequence"/>
</dbReference>
<keyword evidence="1" id="KW-1133">Transmembrane helix</keyword>
<evidence type="ECO:0000313" key="2">
    <source>
        <dbReference type="EMBL" id="MDS0258821.1"/>
    </source>
</evidence>
<keyword evidence="1" id="KW-0812">Transmembrane</keyword>
<name>A0ABU2F9B6_9EURY</name>
<feature type="transmembrane region" description="Helical" evidence="1">
    <location>
        <begin position="62"/>
        <end position="82"/>
    </location>
</feature>
<keyword evidence="3" id="KW-1185">Reference proteome</keyword>
<feature type="transmembrane region" description="Helical" evidence="1">
    <location>
        <begin position="94"/>
        <end position="113"/>
    </location>
</feature>
<evidence type="ECO:0000256" key="1">
    <source>
        <dbReference type="SAM" id="Phobius"/>
    </source>
</evidence>
<protein>
    <submittedName>
        <fullName evidence="2">Uncharacterized protein</fullName>
    </submittedName>
</protein>
<accession>A0ABU2F9B6</accession>
<evidence type="ECO:0000313" key="3">
    <source>
        <dbReference type="Proteomes" id="UP001259659"/>
    </source>
</evidence>
<dbReference type="EMBL" id="JAMQON010000001">
    <property type="protein sequence ID" value="MDS0258821.1"/>
    <property type="molecule type" value="Genomic_DNA"/>
</dbReference>
<keyword evidence="1" id="KW-0472">Membrane</keyword>
<proteinExistence type="predicted"/>
<sequence length="117" mass="12304">MRPPQPFRTSLPGPEAMQVSVEGGTTVTGLLAVVTFFAALTLSVLVTYRFVRGYLRSRSKPILGLAVGMFLLAPAPMFVRIVAGNLPVAGPVRIVAATAVEAAGLLVILAVVYRGRP</sequence>
<gene>
    <name evidence="2" type="ORF">NDI56_05365</name>
</gene>
<feature type="transmembrane region" description="Helical" evidence="1">
    <location>
        <begin position="27"/>
        <end position="50"/>
    </location>
</feature>